<protein>
    <recommendedName>
        <fullName evidence="3">DUF3168 domain-containing protein</fullName>
    </recommendedName>
</protein>
<reference evidence="2" key="1">
    <citation type="submission" date="2017-02" db="EMBL/GenBank/DDBJ databases">
        <authorList>
            <person name="Varghese N."/>
            <person name="Submissions S."/>
        </authorList>
    </citation>
    <scope>NUCLEOTIDE SEQUENCE [LARGE SCALE GENOMIC DNA]</scope>
    <source>
        <strain evidence="2">UM2</strain>
    </source>
</reference>
<evidence type="ECO:0000313" key="1">
    <source>
        <dbReference type="EMBL" id="SKB51558.1"/>
    </source>
</evidence>
<accession>A0A1T5BW58</accession>
<dbReference type="RefSeq" id="WP_079647677.1">
    <property type="nucleotide sequence ID" value="NZ_FUYM01000003.1"/>
</dbReference>
<dbReference type="STRING" id="439228.SAMN06295920_103339"/>
<evidence type="ECO:0008006" key="3">
    <source>
        <dbReference type="Google" id="ProtNLM"/>
    </source>
</evidence>
<dbReference type="AlphaFoldDB" id="A0A1T5BW58"/>
<name>A0A1T5BW58_9SPHN</name>
<keyword evidence="2" id="KW-1185">Reference proteome</keyword>
<dbReference type="EMBL" id="FUYM01000003">
    <property type="protein sequence ID" value="SKB51558.1"/>
    <property type="molecule type" value="Genomic_DNA"/>
</dbReference>
<dbReference type="OrthoDB" id="7577170at2"/>
<sequence>MSTTRITGGHIIATLLRDNVPLTAMVAAPKIKQGRVPNGPLPVIVVKTVSVVERQALKRGATVLRTDRVSATVRAASYRDQVDIIELIKSACAGRVGDIGGGTNVSILPAGTGPDLDGPGDSFEQTQDFRVSFVAAA</sequence>
<evidence type="ECO:0000313" key="2">
    <source>
        <dbReference type="Proteomes" id="UP000189818"/>
    </source>
</evidence>
<dbReference type="Proteomes" id="UP000189818">
    <property type="component" value="Unassembled WGS sequence"/>
</dbReference>
<organism evidence="1 2">
    <name type="scientific">Rhizorhabdus histidinilytica</name>
    <dbReference type="NCBI Taxonomy" id="439228"/>
    <lineage>
        <taxon>Bacteria</taxon>
        <taxon>Pseudomonadati</taxon>
        <taxon>Pseudomonadota</taxon>
        <taxon>Alphaproteobacteria</taxon>
        <taxon>Sphingomonadales</taxon>
        <taxon>Sphingomonadaceae</taxon>
        <taxon>Rhizorhabdus</taxon>
    </lineage>
</organism>
<gene>
    <name evidence="1" type="ORF">SAMN06295920_103339</name>
</gene>
<proteinExistence type="predicted"/>